<sequence>MNQITILTSQDFYELFALQSFETARERINYLTKTDFELVAVRAKENFEKQLGPKINFKIRNEPIYNYWGDYLNALRLPPTMIGVYDLTIPGKQMLGYFTFYTSISKKISEHSELILKMPKMKIVVDSPWIFESKDLKIKELKTKVKFFYKLKIGIQTPVVSENFLPKHEECEHEFRLVNNISWEWQLLWQCKHCGFLTYCECFRKALEKSPPPPKDTPIQIYYNEIPLKYPGMVFYPNACDVCRGEESQHMYCSPMYTRSNFEVKYGAYVKKAMIELNLQPDSGSNDGLSREAVNLVRQQLGYKKIGESWFHETELLKIIKSIFPDLTVYHHYRPKWLEGLELDIYVEELELGIEYNEIQHYQPIKHWGGIEALEKVRLRDQKKVKLCFDNNVMIIIFRYDESITKHSVLQKLRKRLMQDSRRWQYAKKYL</sequence>
<evidence type="ECO:0000313" key="1">
    <source>
        <dbReference type="EMBL" id="MBB6061914.1"/>
    </source>
</evidence>
<dbReference type="RefSeq" id="WP_184618663.1">
    <property type="nucleotide sequence ID" value="NZ_JACHEX010000001.1"/>
</dbReference>
<reference evidence="1 2" key="1">
    <citation type="submission" date="2020-08" db="EMBL/GenBank/DDBJ databases">
        <title>Genomic Encyclopedia of Type Strains, Phase IV (KMG-IV): sequencing the most valuable type-strain genomes for metagenomic binning, comparative biology and taxonomic classification.</title>
        <authorList>
            <person name="Goeker M."/>
        </authorList>
    </citation>
    <scope>NUCLEOTIDE SEQUENCE [LARGE SCALE GENOMIC DNA]</scope>
    <source>
        <strain evidence="1 2">DSM 13481</strain>
    </source>
</reference>
<dbReference type="EMBL" id="JACHEX010000001">
    <property type="protein sequence ID" value="MBB6061914.1"/>
    <property type="molecule type" value="Genomic_DNA"/>
</dbReference>
<gene>
    <name evidence="1" type="ORF">HNP65_000336</name>
</gene>
<dbReference type="Proteomes" id="UP000555828">
    <property type="component" value="Unassembled WGS sequence"/>
</dbReference>
<proteinExistence type="predicted"/>
<accession>A0A841GLA0</accession>
<keyword evidence="2" id="KW-1185">Reference proteome</keyword>
<dbReference type="Gene3D" id="3.40.960.10">
    <property type="entry name" value="VSR Endonuclease"/>
    <property type="match status" value="1"/>
</dbReference>
<comment type="caution">
    <text evidence="1">The sequence shown here is derived from an EMBL/GenBank/DDBJ whole genome shotgun (WGS) entry which is preliminary data.</text>
</comment>
<organism evidence="1 2">
    <name type="scientific">Thermosipho japonicus</name>
    <dbReference type="NCBI Taxonomy" id="90323"/>
    <lineage>
        <taxon>Bacteria</taxon>
        <taxon>Thermotogati</taxon>
        <taxon>Thermotogota</taxon>
        <taxon>Thermotogae</taxon>
        <taxon>Thermotogales</taxon>
        <taxon>Fervidobacteriaceae</taxon>
        <taxon>Thermosipho</taxon>
    </lineage>
</organism>
<dbReference type="AlphaFoldDB" id="A0A841GLA0"/>
<evidence type="ECO:0000313" key="2">
    <source>
        <dbReference type="Proteomes" id="UP000555828"/>
    </source>
</evidence>
<protein>
    <submittedName>
        <fullName evidence="1">Uncharacterized protein</fullName>
    </submittedName>
</protein>
<name>A0A841GLA0_9BACT</name>